<reference evidence="6" key="1">
    <citation type="submission" date="2024-02" db="EMBL/GenBank/DDBJ databases">
        <authorList>
            <consortium name="ELIXIR-Norway"/>
            <consortium name="Elixir Norway"/>
        </authorList>
    </citation>
    <scope>NUCLEOTIDE SEQUENCE</scope>
</reference>
<dbReference type="SMART" id="SM00698">
    <property type="entry name" value="MORN"/>
    <property type="match status" value="6"/>
</dbReference>
<comment type="subcellular location">
    <subcellularLocation>
        <location evidence="1">Cytoplasmic vesicle</location>
        <location evidence="1">Secretory vesicle</location>
        <location evidence="1">Acrosome</location>
    </subcellularLocation>
</comment>
<evidence type="ECO:0000256" key="3">
    <source>
        <dbReference type="ARBA" id="ARBA00023329"/>
    </source>
</evidence>
<dbReference type="SUPFAM" id="SSF82185">
    <property type="entry name" value="Histone H3 K4-specific methyltransferase SET7/9 N-terminal domain"/>
    <property type="match status" value="1"/>
</dbReference>
<evidence type="ECO:0000256" key="2">
    <source>
        <dbReference type="ARBA" id="ARBA00022737"/>
    </source>
</evidence>
<evidence type="ECO:0000256" key="1">
    <source>
        <dbReference type="ARBA" id="ARBA00004218"/>
    </source>
</evidence>
<proteinExistence type="predicted"/>
<evidence type="ECO:0000313" key="7">
    <source>
        <dbReference type="Proteomes" id="UP001497512"/>
    </source>
</evidence>
<dbReference type="EMBL" id="OZ019907">
    <property type="protein sequence ID" value="CAK9205609.1"/>
    <property type="molecule type" value="Genomic_DNA"/>
</dbReference>
<protein>
    <recommendedName>
        <fullName evidence="4">MORN repeat-containing protein 3</fullName>
    </recommendedName>
</protein>
<dbReference type="InterPro" id="IPR003409">
    <property type="entry name" value="MORN"/>
</dbReference>
<evidence type="ECO:0000313" key="6">
    <source>
        <dbReference type="EMBL" id="CAK9205609.1"/>
    </source>
</evidence>
<dbReference type="InterPro" id="IPR052472">
    <property type="entry name" value="MORN3"/>
</dbReference>
<dbReference type="Proteomes" id="UP001497512">
    <property type="component" value="Chromosome 15"/>
</dbReference>
<comment type="function">
    <text evidence="5">Assembles a suppression complex (suppresome) by tethering SIRT1 and MDM2 to regulate composite modifications of p53/TP53. Confers both deacetylation-mediated functional inactivation, by SIRT1, and ubiquitination-dependent degradation, by MDM2, of p53/TP53, promoting a proliferative and cell survival behaviors. May play a role in the regulation of spermatogenesis.</text>
</comment>
<organism evidence="6 7">
    <name type="scientific">Sphagnum troendelagicum</name>
    <dbReference type="NCBI Taxonomy" id="128251"/>
    <lineage>
        <taxon>Eukaryota</taxon>
        <taxon>Viridiplantae</taxon>
        <taxon>Streptophyta</taxon>
        <taxon>Embryophyta</taxon>
        <taxon>Bryophyta</taxon>
        <taxon>Sphagnophytina</taxon>
        <taxon>Sphagnopsida</taxon>
        <taxon>Sphagnales</taxon>
        <taxon>Sphagnaceae</taxon>
        <taxon>Sphagnum</taxon>
    </lineage>
</organism>
<dbReference type="Pfam" id="PF02493">
    <property type="entry name" value="MORN"/>
    <property type="match status" value="6"/>
</dbReference>
<dbReference type="PANTHER" id="PTHR46511">
    <property type="entry name" value="MORN REPEAT-CONTAINING PROTEIN 3"/>
    <property type="match status" value="1"/>
</dbReference>
<evidence type="ECO:0000256" key="5">
    <source>
        <dbReference type="ARBA" id="ARBA00045851"/>
    </source>
</evidence>
<keyword evidence="3" id="KW-0968">Cytoplasmic vesicle</keyword>
<keyword evidence="2" id="KW-0677">Repeat</keyword>
<gene>
    <name evidence="6" type="ORF">CSSPTR1EN2_LOCUS7934</name>
</gene>
<sequence>MDPTPKLSSDKFSPNVETTNINDESILIERHSHYLDRISNKEGYRAAMYWTTGDFYCGEWHNNLRDGRGIHTFKSGNRYEGQFKEGKREGHGTFWVVNGKYYCPSYRGSWKANYFHGLGLLYGKCGEMYEGYFENGKRCGMGKQTYRDWTSKDMSFHIYIGEWVDNKRDGVGTLRMVNGNVYQGHFKNDLKEGMGVFYFKDQQSKYEGLWRVDVATCGSYNREVKGLDEFEVPFLMLPNHKAFVKKCLKLAIERPLHKHYFLENSKKL</sequence>
<accession>A0ABP0TVH3</accession>
<dbReference type="PANTHER" id="PTHR46511:SF1">
    <property type="entry name" value="MORN REPEAT-CONTAINING PROTEIN 3"/>
    <property type="match status" value="1"/>
</dbReference>
<dbReference type="Gene3D" id="2.20.110.10">
    <property type="entry name" value="Histone H3 K4-specific methyltransferase SET7/9 N-terminal domain"/>
    <property type="match status" value="2"/>
</dbReference>
<keyword evidence="7" id="KW-1185">Reference proteome</keyword>
<evidence type="ECO:0000256" key="4">
    <source>
        <dbReference type="ARBA" id="ARBA00039854"/>
    </source>
</evidence>
<name>A0ABP0TVH3_9BRYO</name>